<feature type="domain" description="ABC3 transporter permease C-terminal" evidence="7">
    <location>
        <begin position="297"/>
        <end position="414"/>
    </location>
</feature>
<dbReference type="GO" id="GO:0005886">
    <property type="term" value="C:plasma membrane"/>
    <property type="evidence" value="ECO:0007669"/>
    <property type="project" value="UniProtKB-SubCell"/>
</dbReference>
<feature type="transmembrane region" description="Helical" evidence="6">
    <location>
        <begin position="20"/>
        <end position="41"/>
    </location>
</feature>
<dbReference type="RefSeq" id="WP_079472991.1">
    <property type="nucleotide sequence ID" value="NZ_FUZZ01000005.1"/>
</dbReference>
<name>A0A1T5PB09_9BACT</name>
<feature type="domain" description="MacB-like periplasmic core" evidence="8">
    <location>
        <begin position="21"/>
        <end position="232"/>
    </location>
</feature>
<organism evidence="9 10">
    <name type="scientific">Chitinophaga ginsengisegetis</name>
    <dbReference type="NCBI Taxonomy" id="393003"/>
    <lineage>
        <taxon>Bacteria</taxon>
        <taxon>Pseudomonadati</taxon>
        <taxon>Bacteroidota</taxon>
        <taxon>Chitinophagia</taxon>
        <taxon>Chitinophagales</taxon>
        <taxon>Chitinophagaceae</taxon>
        <taxon>Chitinophaga</taxon>
    </lineage>
</organism>
<keyword evidence="3 6" id="KW-0812">Transmembrane</keyword>
<dbReference type="Pfam" id="PF12704">
    <property type="entry name" value="MacB_PCD"/>
    <property type="match status" value="2"/>
</dbReference>
<dbReference type="PROSITE" id="PS51257">
    <property type="entry name" value="PROKAR_LIPOPROTEIN"/>
    <property type="match status" value="1"/>
</dbReference>
<dbReference type="PANTHER" id="PTHR30572">
    <property type="entry name" value="MEMBRANE COMPONENT OF TRANSPORTER-RELATED"/>
    <property type="match status" value="1"/>
</dbReference>
<comment type="subcellular location">
    <subcellularLocation>
        <location evidence="1">Cell membrane</location>
        <topology evidence="1">Multi-pass membrane protein</topology>
    </subcellularLocation>
</comment>
<dbReference type="STRING" id="393003.SAMN05660461_5745"/>
<evidence type="ECO:0000256" key="5">
    <source>
        <dbReference type="ARBA" id="ARBA00023136"/>
    </source>
</evidence>
<sequence>MFSNYLKIALRVLWRNKIYVVLNVVGLGFAIACCILAYLNYNYRANFDQHHVHTEQIYRLNSVRLVDGSRQPWAVIPLPLAQAMQKEAAGVEQVARLSSAAVVVKIKENTFDEQIDYADKSLFDFFTFPLKSGNLSGFGQPDQVIISEDFADKYFPKQMPLGQSLTIIGPEGRSKVYTVAAVTQKIPANSSIQFDIITSFDNGFVNGHIAPDDWANPDLITTFVKLKNEQAARFVVANLNSYVALHNRNRSNWPIEGFSLQPFSELATTSDIDMPGYVYGNQLTVNPRGVLVIVPAIMSLFILMITCFNFTNISIAFASGRLKEIGIRKVMGGFRSQLIRQFLTENIVLCLLASVLALLFVHLLLPAVSQLTNVELSPDYSRDYGFWLFLVSIPAVSAIFSGLYPAMYVSSFQPVQILKGKTSLAASNRFTRFLLISQFSLSCFALVVGIVMSQNAIFQKKVDFGYAVNEVAVVEISNPREYGVFTQAIQQYPEIKSVAGCVQQIGDGTYTQTAKAGNGQAQVQVAQVGGEAYLNTMGIRLLQGRHFYDNGADADESILVNQTFLQRLQIKEPLGHRVTLDSINYTIVGVVNDYKEYGLHGLVPPCALRMAKPADYKFVVVRSDKDRLSQVTQHLQAAWHKLIPNVPYRGYLQSDLIEKEIRMTQAFRLIAFFLAVVTLLLSASGLFAQISLNIDKRSKEIGIRKVLGASVLQIIGLVNREFIRILLVAFIVGSALGYLFTGKFIYGIIYQYHADIGPAPYIGTFLVVLLCCGVIVGTKVYRAANANPIKRLRTE</sequence>
<evidence type="ECO:0000259" key="8">
    <source>
        <dbReference type="Pfam" id="PF12704"/>
    </source>
</evidence>
<dbReference type="EMBL" id="FUZZ01000005">
    <property type="protein sequence ID" value="SKD09852.1"/>
    <property type="molecule type" value="Genomic_DNA"/>
</dbReference>
<feature type="transmembrane region" description="Helical" evidence="6">
    <location>
        <begin position="666"/>
        <end position="688"/>
    </location>
</feature>
<feature type="domain" description="MacB-like periplasmic core" evidence="8">
    <location>
        <begin position="481"/>
        <end position="598"/>
    </location>
</feature>
<feature type="transmembrane region" description="Helical" evidence="6">
    <location>
        <begin position="289"/>
        <end position="322"/>
    </location>
</feature>
<evidence type="ECO:0000256" key="6">
    <source>
        <dbReference type="SAM" id="Phobius"/>
    </source>
</evidence>
<evidence type="ECO:0000313" key="9">
    <source>
        <dbReference type="EMBL" id="SKD09852.1"/>
    </source>
</evidence>
<evidence type="ECO:0000256" key="1">
    <source>
        <dbReference type="ARBA" id="ARBA00004651"/>
    </source>
</evidence>
<dbReference type="Pfam" id="PF02687">
    <property type="entry name" value="FtsX"/>
    <property type="match status" value="2"/>
</dbReference>
<proteinExistence type="predicted"/>
<evidence type="ECO:0000256" key="2">
    <source>
        <dbReference type="ARBA" id="ARBA00022475"/>
    </source>
</evidence>
<feature type="transmembrane region" description="Helical" evidence="6">
    <location>
        <begin position="343"/>
        <end position="365"/>
    </location>
</feature>
<dbReference type="AlphaFoldDB" id="A0A1T5PB09"/>
<dbReference type="GO" id="GO:0022857">
    <property type="term" value="F:transmembrane transporter activity"/>
    <property type="evidence" value="ECO:0007669"/>
    <property type="project" value="TreeGrafter"/>
</dbReference>
<evidence type="ECO:0000256" key="4">
    <source>
        <dbReference type="ARBA" id="ARBA00022989"/>
    </source>
</evidence>
<feature type="domain" description="ABC3 transporter permease C-terminal" evidence="7">
    <location>
        <begin position="672"/>
        <end position="788"/>
    </location>
</feature>
<evidence type="ECO:0000259" key="7">
    <source>
        <dbReference type="Pfam" id="PF02687"/>
    </source>
</evidence>
<accession>A0A1T5PB09</accession>
<keyword evidence="5 6" id="KW-0472">Membrane</keyword>
<dbReference type="Proteomes" id="UP000190166">
    <property type="component" value="Unassembled WGS sequence"/>
</dbReference>
<feature type="transmembrane region" description="Helical" evidence="6">
    <location>
        <begin position="725"/>
        <end position="749"/>
    </location>
</feature>
<gene>
    <name evidence="9" type="ORF">SAMN05660461_5745</name>
</gene>
<evidence type="ECO:0000313" key="10">
    <source>
        <dbReference type="Proteomes" id="UP000190166"/>
    </source>
</evidence>
<feature type="transmembrane region" description="Helical" evidence="6">
    <location>
        <begin position="430"/>
        <end position="452"/>
    </location>
</feature>
<dbReference type="InterPro" id="IPR050250">
    <property type="entry name" value="Macrolide_Exporter_MacB"/>
</dbReference>
<dbReference type="InterPro" id="IPR025857">
    <property type="entry name" value="MacB_PCD"/>
</dbReference>
<protein>
    <submittedName>
        <fullName evidence="9">MacB-like core domain-containing protein</fullName>
    </submittedName>
</protein>
<dbReference type="InterPro" id="IPR003838">
    <property type="entry name" value="ABC3_permease_C"/>
</dbReference>
<feature type="transmembrane region" description="Helical" evidence="6">
    <location>
        <begin position="385"/>
        <end position="409"/>
    </location>
</feature>
<keyword evidence="10" id="KW-1185">Reference proteome</keyword>
<evidence type="ECO:0000256" key="3">
    <source>
        <dbReference type="ARBA" id="ARBA00022692"/>
    </source>
</evidence>
<dbReference type="PANTHER" id="PTHR30572:SF18">
    <property type="entry name" value="ABC-TYPE MACROLIDE FAMILY EXPORT SYSTEM PERMEASE COMPONENT 2"/>
    <property type="match status" value="1"/>
</dbReference>
<keyword evidence="4 6" id="KW-1133">Transmembrane helix</keyword>
<keyword evidence="2" id="KW-1003">Cell membrane</keyword>
<feature type="transmembrane region" description="Helical" evidence="6">
    <location>
        <begin position="761"/>
        <end position="781"/>
    </location>
</feature>
<reference evidence="9 10" key="1">
    <citation type="submission" date="2017-02" db="EMBL/GenBank/DDBJ databases">
        <authorList>
            <person name="Peterson S.W."/>
        </authorList>
    </citation>
    <scope>NUCLEOTIDE SEQUENCE [LARGE SCALE GENOMIC DNA]</scope>
    <source>
        <strain evidence="9 10">DSM 18108</strain>
    </source>
</reference>